<dbReference type="Pfam" id="PF12165">
    <property type="entry name" value="Alfin"/>
    <property type="match status" value="2"/>
</dbReference>
<keyword evidence="3" id="KW-0805">Transcription regulation</keyword>
<dbReference type="InterPro" id="IPR011011">
    <property type="entry name" value="Znf_FYVE_PHD"/>
</dbReference>
<keyword evidence="3" id="KW-0156">Chromatin regulator</keyword>
<comment type="subunit">
    <text evidence="3">Interacts with H3K4me3 and to a lesser extent with H3K4me2.</text>
</comment>
<dbReference type="GO" id="GO:0006325">
    <property type="term" value="P:chromatin organization"/>
    <property type="evidence" value="ECO:0007669"/>
    <property type="project" value="UniProtKB-UniRule"/>
</dbReference>
<organism evidence="7 8">
    <name type="scientific">Musa troglodytarum</name>
    <name type="common">fe'i banana</name>
    <dbReference type="NCBI Taxonomy" id="320322"/>
    <lineage>
        <taxon>Eukaryota</taxon>
        <taxon>Viridiplantae</taxon>
        <taxon>Streptophyta</taxon>
        <taxon>Embryophyta</taxon>
        <taxon>Tracheophyta</taxon>
        <taxon>Spermatophyta</taxon>
        <taxon>Magnoliopsida</taxon>
        <taxon>Liliopsida</taxon>
        <taxon>Zingiberales</taxon>
        <taxon>Musaceae</taxon>
        <taxon>Musa</taxon>
    </lineage>
</organism>
<reference evidence="7" key="1">
    <citation type="submission" date="2022-05" db="EMBL/GenBank/DDBJ databases">
        <title>The Musa troglodytarum L. genome provides insights into the mechanism of non-climacteric behaviour and enrichment of carotenoids.</title>
        <authorList>
            <person name="Wang J."/>
        </authorList>
    </citation>
    <scope>NUCLEOTIDE SEQUENCE</scope>
    <source>
        <tissue evidence="7">Leaf</tissue>
    </source>
</reference>
<dbReference type="EMBL" id="CP097511">
    <property type="protein sequence ID" value="URE44766.1"/>
    <property type="molecule type" value="Genomic_DNA"/>
</dbReference>
<dbReference type="InterPro" id="IPR045104">
    <property type="entry name" value="Alfin"/>
</dbReference>
<dbReference type="Proteomes" id="UP001055439">
    <property type="component" value="Chromosome 9"/>
</dbReference>
<dbReference type="InterPro" id="IPR021998">
    <property type="entry name" value="Alfin_N"/>
</dbReference>
<dbReference type="GO" id="GO:0006355">
    <property type="term" value="P:regulation of DNA-templated transcription"/>
    <property type="evidence" value="ECO:0007669"/>
    <property type="project" value="UniProtKB-UniRule"/>
</dbReference>
<keyword evidence="1 3" id="KW-0863">Zinc-finger</keyword>
<comment type="subcellular location">
    <subcellularLocation>
        <location evidence="3">Nucleus</location>
    </subcellularLocation>
</comment>
<evidence type="ECO:0000256" key="5">
    <source>
        <dbReference type="SAM" id="Phobius"/>
    </source>
</evidence>
<keyword evidence="3" id="KW-0539">Nucleus</keyword>
<dbReference type="AlphaFoldDB" id="A0A9E7L8Y2"/>
<dbReference type="Gene3D" id="3.30.40.10">
    <property type="entry name" value="Zinc/RING finger domain, C3HC4 (zinc finger)"/>
    <property type="match status" value="1"/>
</dbReference>
<evidence type="ECO:0000313" key="8">
    <source>
        <dbReference type="Proteomes" id="UP001055439"/>
    </source>
</evidence>
<keyword evidence="3" id="KW-0479">Metal-binding</keyword>
<evidence type="ECO:0000256" key="4">
    <source>
        <dbReference type="SAM" id="MobiDB-lite"/>
    </source>
</evidence>
<comment type="similarity">
    <text evidence="3">Belongs to the Alfin family.</text>
</comment>
<feature type="transmembrane region" description="Helical" evidence="5">
    <location>
        <begin position="289"/>
        <end position="314"/>
    </location>
</feature>
<feature type="region of interest" description="Disordered" evidence="4">
    <location>
        <begin position="170"/>
        <end position="190"/>
    </location>
</feature>
<sequence length="541" mass="60807">MDLGRRASTYRRAEDLFTDFRGRRAGFVKALTTDFTKFYQQCDPEKGNLCLYAFADETWEVRERPEKVPTEFPELVRGINLARDVTEEKRWLADVACHSDAWLISFPCTGACALALTRKLDLSSSSVPVLCVKRVMCDPFVSVHQSMRQLFVMINALPTISEVLLGAANTSKDGPSSKKDSRRGRQIEKDVIEVDDDDDDTCGVCWKTHRQGEFWMCCDVCKTWYHAKLVILDLLVWGSGSIRSCSRPTPFSMGWRSAQFAAETSEPWAAEGDALVEASETPERPITSLTMLVLFMLYIQALLGFLTASAFCYLDYKREFTVAQRSHLFFPHLSISTSSDVKVGILQACAPMDRKGQGQPITSWTIHMIFRDFLGIRAGLIKAHYWSFFSSPFFLEVLAGLVVLDPFPCSCCFTVTACFLLGGGAADYEKFHQQCDPQKPYMCLYGCPNETWELKEPPDGPHELPEPNIGVNFARDGMPEKDWLAHVAIHSDAWLYSYAFYVAIRAGLDAETRCVAVTPEQLKSIKQYRCPSCCSSEGAMA</sequence>
<dbReference type="GO" id="GO:0042393">
    <property type="term" value="F:histone binding"/>
    <property type="evidence" value="ECO:0007669"/>
    <property type="project" value="UniProtKB-UniRule"/>
</dbReference>
<keyword evidence="3" id="KW-0804">Transcription</keyword>
<keyword evidence="5" id="KW-1133">Transmembrane helix</keyword>
<accession>A0A9E7L8Y2</accession>
<evidence type="ECO:0000256" key="2">
    <source>
        <dbReference type="ARBA" id="ARBA00022833"/>
    </source>
</evidence>
<dbReference type="GO" id="GO:0003712">
    <property type="term" value="F:transcription coregulator activity"/>
    <property type="evidence" value="ECO:0007669"/>
    <property type="project" value="TreeGrafter"/>
</dbReference>
<keyword evidence="2 3" id="KW-0862">Zinc</keyword>
<protein>
    <recommendedName>
        <fullName evidence="3">PHD finger protein ALFIN-LIKE</fullName>
    </recommendedName>
</protein>
<dbReference type="InterPro" id="IPR013083">
    <property type="entry name" value="Znf_RING/FYVE/PHD"/>
</dbReference>
<dbReference type="GO" id="GO:0008270">
    <property type="term" value="F:zinc ion binding"/>
    <property type="evidence" value="ECO:0007669"/>
    <property type="project" value="UniProtKB-KW"/>
</dbReference>
<evidence type="ECO:0000256" key="1">
    <source>
        <dbReference type="ARBA" id="ARBA00022771"/>
    </source>
</evidence>
<proteinExistence type="inferred from homology"/>
<dbReference type="SUPFAM" id="SSF57903">
    <property type="entry name" value="FYVE/PHD zinc finger"/>
    <property type="match status" value="1"/>
</dbReference>
<dbReference type="GO" id="GO:0005634">
    <property type="term" value="C:nucleus"/>
    <property type="evidence" value="ECO:0007669"/>
    <property type="project" value="UniProtKB-SubCell"/>
</dbReference>
<dbReference type="GO" id="GO:0000976">
    <property type="term" value="F:transcription cis-regulatory region binding"/>
    <property type="evidence" value="ECO:0007669"/>
    <property type="project" value="TreeGrafter"/>
</dbReference>
<keyword evidence="5" id="KW-0812">Transmembrane</keyword>
<dbReference type="OrthoDB" id="436852at2759"/>
<comment type="function">
    <text evidence="3">Histone-binding component that specifically recognizes H3 tails trimethylated on 'Lys-4' (H3K4me3), which mark transcription start sites of virtually all active genes.</text>
</comment>
<evidence type="ECO:0000313" key="7">
    <source>
        <dbReference type="EMBL" id="URE44766.1"/>
    </source>
</evidence>
<dbReference type="PANTHER" id="PTHR12321">
    <property type="entry name" value="CPG BINDING PROTEIN"/>
    <property type="match status" value="1"/>
</dbReference>
<gene>
    <name evidence="7" type="ORF">MUK42_13538</name>
</gene>
<feature type="compositionally biased region" description="Basic and acidic residues" evidence="4">
    <location>
        <begin position="175"/>
        <end position="190"/>
    </location>
</feature>
<evidence type="ECO:0000259" key="6">
    <source>
        <dbReference type="Pfam" id="PF12165"/>
    </source>
</evidence>
<comment type="domain">
    <text evidence="3">The PHD-type zinc finger mediates the binding to H3K4me3.</text>
</comment>
<evidence type="ECO:0000256" key="3">
    <source>
        <dbReference type="RuleBase" id="RU369089"/>
    </source>
</evidence>
<keyword evidence="5" id="KW-0472">Membrane</keyword>
<feature type="domain" description="Alfin N-terminal" evidence="6">
    <location>
        <begin position="426"/>
        <end position="513"/>
    </location>
</feature>
<keyword evidence="8" id="KW-1185">Reference proteome</keyword>
<name>A0A9E7L8Y2_9LILI</name>
<dbReference type="PANTHER" id="PTHR12321:SF77">
    <property type="entry name" value="PHD FINGER PROTEIN ALFIN-LIKE 6"/>
    <property type="match status" value="1"/>
</dbReference>
<feature type="domain" description="Alfin N-terminal" evidence="6">
    <location>
        <begin position="14"/>
        <end position="106"/>
    </location>
</feature>